<dbReference type="Pfam" id="PF01497">
    <property type="entry name" value="Peripla_BP_2"/>
    <property type="match status" value="1"/>
</dbReference>
<name>A0ABW4B183_9GAMM</name>
<keyword evidence="3" id="KW-0813">Transport</keyword>
<sequence length="284" mass="29808">MILKRAIAVSAILLASQMASAAEYAKVVSYDFGSIDTLHALGLSDVVAGVPKQGLPNYLSEFSGDQYADIGGLKNPDVEALKSIQPDLVLVTGRQGSKIPELEALFNVQNVGAQGEDYWTGFSQKVNDLAASFDKESEAATALQALKKQIDQVKGSNKSVVVLTHNGGNVSLRNDGVVNDLLGLKTPTLPEGVETIKRGARSFTPLTAANVAAMKPAVVMIVDRSAAIGAESGAMDMESFKAELAANGGSDIQVAYLEPELWYLSGGGLESLKLQVAEVAKALN</sequence>
<keyword evidence="9" id="KW-1185">Reference proteome</keyword>
<feature type="chain" id="PRO_5045654675" evidence="6">
    <location>
        <begin position="22"/>
        <end position="284"/>
    </location>
</feature>
<evidence type="ECO:0000259" key="7">
    <source>
        <dbReference type="PROSITE" id="PS50983"/>
    </source>
</evidence>
<dbReference type="PANTHER" id="PTHR30532">
    <property type="entry name" value="IRON III DICITRATE-BINDING PERIPLASMIC PROTEIN"/>
    <property type="match status" value="1"/>
</dbReference>
<evidence type="ECO:0000313" key="8">
    <source>
        <dbReference type="EMBL" id="MFD1383298.1"/>
    </source>
</evidence>
<evidence type="ECO:0000256" key="5">
    <source>
        <dbReference type="ARBA" id="ARBA00022729"/>
    </source>
</evidence>
<proteinExistence type="inferred from homology"/>
<dbReference type="SUPFAM" id="SSF53807">
    <property type="entry name" value="Helical backbone' metal receptor"/>
    <property type="match status" value="1"/>
</dbReference>
<organism evidence="8 9">
    <name type="scientific">Rhodanobacter aciditrophus</name>
    <dbReference type="NCBI Taxonomy" id="1623218"/>
    <lineage>
        <taxon>Bacteria</taxon>
        <taxon>Pseudomonadati</taxon>
        <taxon>Pseudomonadota</taxon>
        <taxon>Gammaproteobacteria</taxon>
        <taxon>Lysobacterales</taxon>
        <taxon>Rhodanobacteraceae</taxon>
        <taxon>Rhodanobacter</taxon>
    </lineage>
</organism>
<keyword evidence="4" id="KW-0406">Ion transport</keyword>
<accession>A0ABW4B183</accession>
<dbReference type="InterPro" id="IPR051313">
    <property type="entry name" value="Bact_iron-sidero_bind"/>
</dbReference>
<evidence type="ECO:0000256" key="4">
    <source>
        <dbReference type="ARBA" id="ARBA00022496"/>
    </source>
</evidence>
<comment type="similarity">
    <text evidence="2">Belongs to the bacterial solute-binding protein 8 family.</text>
</comment>
<evidence type="ECO:0000256" key="3">
    <source>
        <dbReference type="ARBA" id="ARBA00022448"/>
    </source>
</evidence>
<gene>
    <name evidence="8" type="ORF">ACFQ45_07955</name>
</gene>
<keyword evidence="5 6" id="KW-0732">Signal</keyword>
<evidence type="ECO:0000256" key="2">
    <source>
        <dbReference type="ARBA" id="ARBA00008814"/>
    </source>
</evidence>
<dbReference type="PANTHER" id="PTHR30532:SF28">
    <property type="entry name" value="PETROBACTIN-BINDING PROTEIN YCLQ"/>
    <property type="match status" value="1"/>
</dbReference>
<dbReference type="RefSeq" id="WP_377366474.1">
    <property type="nucleotide sequence ID" value="NZ_JBHTMN010000007.1"/>
</dbReference>
<comment type="caution">
    <text evidence="8">The sequence shown here is derived from an EMBL/GenBank/DDBJ whole genome shotgun (WGS) entry which is preliminary data.</text>
</comment>
<reference evidence="9" key="1">
    <citation type="journal article" date="2019" name="Int. J. Syst. Evol. Microbiol.">
        <title>The Global Catalogue of Microorganisms (GCM) 10K type strain sequencing project: providing services to taxonomists for standard genome sequencing and annotation.</title>
        <authorList>
            <consortium name="The Broad Institute Genomics Platform"/>
            <consortium name="The Broad Institute Genome Sequencing Center for Infectious Disease"/>
            <person name="Wu L."/>
            <person name="Ma J."/>
        </authorList>
    </citation>
    <scope>NUCLEOTIDE SEQUENCE [LARGE SCALE GENOMIC DNA]</scope>
    <source>
        <strain evidence="9">JCM 30774</strain>
    </source>
</reference>
<feature type="domain" description="Fe/B12 periplasmic-binding" evidence="7">
    <location>
        <begin position="26"/>
        <end position="284"/>
    </location>
</feature>
<keyword evidence="4" id="KW-0408">Iron</keyword>
<evidence type="ECO:0000256" key="6">
    <source>
        <dbReference type="SAM" id="SignalP"/>
    </source>
</evidence>
<dbReference type="EMBL" id="JBHTMN010000007">
    <property type="protein sequence ID" value="MFD1383298.1"/>
    <property type="molecule type" value="Genomic_DNA"/>
</dbReference>
<comment type="subcellular location">
    <subcellularLocation>
        <location evidence="1">Cell envelope</location>
    </subcellularLocation>
</comment>
<evidence type="ECO:0000313" key="9">
    <source>
        <dbReference type="Proteomes" id="UP001597059"/>
    </source>
</evidence>
<dbReference type="Proteomes" id="UP001597059">
    <property type="component" value="Unassembled WGS sequence"/>
</dbReference>
<feature type="signal peptide" evidence="6">
    <location>
        <begin position="1"/>
        <end position="21"/>
    </location>
</feature>
<protein>
    <submittedName>
        <fullName evidence="8">ABC transporter substrate-binding protein</fullName>
    </submittedName>
</protein>
<dbReference type="InterPro" id="IPR002491">
    <property type="entry name" value="ABC_transptr_periplasmic_BD"/>
</dbReference>
<keyword evidence="4" id="KW-0410">Iron transport</keyword>
<dbReference type="PROSITE" id="PS50983">
    <property type="entry name" value="FE_B12_PBP"/>
    <property type="match status" value="1"/>
</dbReference>
<evidence type="ECO:0000256" key="1">
    <source>
        <dbReference type="ARBA" id="ARBA00004196"/>
    </source>
</evidence>
<dbReference type="Gene3D" id="3.40.50.1980">
    <property type="entry name" value="Nitrogenase molybdenum iron protein domain"/>
    <property type="match status" value="2"/>
</dbReference>